<accession>A0A075BSQ4</accession>
<proteinExistence type="predicted"/>
<dbReference type="Proteomes" id="UP000028567">
    <property type="component" value="Segment"/>
</dbReference>
<organism evidence="1 2">
    <name type="scientific">Microcystis phage MaMV-DC</name>
    <dbReference type="NCBI Taxonomy" id="1357715"/>
    <lineage>
        <taxon>Viruses</taxon>
        <taxon>Duplodnaviria</taxon>
        <taxon>Heunggongvirae</taxon>
        <taxon>Uroviricota</taxon>
        <taxon>Caudoviricetes</taxon>
        <taxon>Fukuivirus</taxon>
        <taxon>Fukuivirus MVDC</taxon>
    </lineage>
</organism>
<reference evidence="1 2" key="1">
    <citation type="submission" date="2013-07" db="EMBL/GenBank/DDBJ databases">
        <title>Sequencing and analysis of the complete genome of Microcystis aeruginosa phage MaMV-DC.</title>
        <authorList>
            <person name="Ou T."/>
            <person name="Li S.H."/>
            <person name="Zhang Q.Y."/>
        </authorList>
    </citation>
    <scope>NUCLEOTIDE SEQUENCE [LARGE SCALE GENOMIC DNA]</scope>
</reference>
<sequence>MLSIQVRQGVFETNSSSTHSISIPCQTSLTIPELIHFEIGEFGSDTSILSSITAKASYLYTGLAANDRMKDAYDIILYLLSEGIAVTAEDVVYDEYRYMLNDGYMDHANELNGFLDAIVANKDMMMRYLFSPYSFILTGSDNDYSFVIDNKKVMEYASDFFYKGN</sequence>
<evidence type="ECO:0000313" key="2">
    <source>
        <dbReference type="Proteomes" id="UP000028567"/>
    </source>
</evidence>
<keyword evidence="2" id="KW-1185">Reference proteome</keyword>
<gene>
    <name evidence="1" type="ORF">MaMVDC_128</name>
</gene>
<dbReference type="KEGG" id="vg:26643306"/>
<protein>
    <submittedName>
        <fullName evidence="1">Uncharacterized protein</fullName>
    </submittedName>
</protein>
<dbReference type="GeneID" id="26643306"/>
<evidence type="ECO:0000313" key="1">
    <source>
        <dbReference type="EMBL" id="AGR48693.1"/>
    </source>
</evidence>
<dbReference type="EMBL" id="KF356199">
    <property type="protein sequence ID" value="AGR48693.1"/>
    <property type="molecule type" value="Genomic_DNA"/>
</dbReference>
<name>A0A075BSQ4_9CAUD</name>
<dbReference type="RefSeq" id="YP_009217812.1">
    <property type="nucleotide sequence ID" value="NC_029002.1"/>
</dbReference>